<keyword evidence="2" id="KW-1185">Reference proteome</keyword>
<organism evidence="1 2">
    <name type="scientific">Micromonospora endolithica</name>
    <dbReference type="NCBI Taxonomy" id="230091"/>
    <lineage>
        <taxon>Bacteria</taxon>
        <taxon>Bacillati</taxon>
        <taxon>Actinomycetota</taxon>
        <taxon>Actinomycetes</taxon>
        <taxon>Micromonosporales</taxon>
        <taxon>Micromonosporaceae</taxon>
        <taxon>Micromonospora</taxon>
    </lineage>
</organism>
<proteinExistence type="predicted"/>
<protein>
    <submittedName>
        <fullName evidence="1">YbaB/EbfC family DNA-binding protein</fullName>
    </submittedName>
</protein>
<accession>A0A3A9ZCK6</accession>
<gene>
    <name evidence="1" type="ORF">D7223_15065</name>
</gene>
<dbReference type="AlphaFoldDB" id="A0A3A9ZCK6"/>
<dbReference type="GO" id="GO:0003677">
    <property type="term" value="F:DNA binding"/>
    <property type="evidence" value="ECO:0007669"/>
    <property type="project" value="UniProtKB-KW"/>
</dbReference>
<dbReference type="InterPro" id="IPR004401">
    <property type="entry name" value="YbaB/EbfC"/>
</dbReference>
<comment type="caution">
    <text evidence="1">The sequence shown here is derived from an EMBL/GenBank/DDBJ whole genome shotgun (WGS) entry which is preliminary data.</text>
</comment>
<keyword evidence="1" id="KW-0238">DNA-binding</keyword>
<reference evidence="1 2" key="1">
    <citation type="journal article" date="2004" name="Syst. Appl. Microbiol.">
        <title>Cryptoendolithic actinomycetes from antarctic sandstone rock samples: Micromonospora endolithica sp. nov. and two isolates related to Micromonospora coerulea Jensen 1932.</title>
        <authorList>
            <person name="Hirsch P."/>
            <person name="Mevs U."/>
            <person name="Kroppenstedt R.M."/>
            <person name="Schumann P."/>
            <person name="Stackebrandt E."/>
        </authorList>
    </citation>
    <scope>NUCLEOTIDE SEQUENCE [LARGE SCALE GENOMIC DNA]</scope>
    <source>
        <strain evidence="1 2">JCM 12677</strain>
    </source>
</reference>
<dbReference type="Proteomes" id="UP000281726">
    <property type="component" value="Unassembled WGS sequence"/>
</dbReference>
<evidence type="ECO:0000313" key="2">
    <source>
        <dbReference type="Proteomes" id="UP000281726"/>
    </source>
</evidence>
<dbReference type="SUPFAM" id="SSF82607">
    <property type="entry name" value="YbaB-like"/>
    <property type="match status" value="1"/>
</dbReference>
<dbReference type="EMBL" id="RBAK01000005">
    <property type="protein sequence ID" value="RKN46242.1"/>
    <property type="molecule type" value="Genomic_DNA"/>
</dbReference>
<name>A0A3A9ZCK6_9ACTN</name>
<dbReference type="InterPro" id="IPR036894">
    <property type="entry name" value="YbaB-like_sf"/>
</dbReference>
<evidence type="ECO:0000313" key="1">
    <source>
        <dbReference type="EMBL" id="RKN46242.1"/>
    </source>
</evidence>
<dbReference type="OrthoDB" id="3403810at2"/>
<dbReference type="Gene3D" id="3.30.1310.10">
    <property type="entry name" value="Nucleoid-associated protein YbaB-like domain"/>
    <property type="match status" value="1"/>
</dbReference>
<sequence length="147" mass="15306">MATLPDVTHASELNKSISDMLAALGRSTVDGDAGQSTEPSTDVRGVGEAADGKIRVVAVPGGEVESVWIDPRLMRTPSETLAEEIRLATNAALADLRAALAGALPAPDTTAVLAQLQEVQRTAVPQLQGFIDALTGVQERLANGRRP</sequence>
<dbReference type="Pfam" id="PF02575">
    <property type="entry name" value="YbaB_DNA_bd"/>
    <property type="match status" value="1"/>
</dbReference>